<evidence type="ECO:0000313" key="2">
    <source>
        <dbReference type="Proteomes" id="UP000192569"/>
    </source>
</evidence>
<reference evidence="1 2" key="1">
    <citation type="submission" date="2017-04" db="EMBL/GenBank/DDBJ databases">
        <authorList>
            <person name="Afonso C.L."/>
            <person name="Miller P.J."/>
            <person name="Scott M.A."/>
            <person name="Spackman E."/>
            <person name="Goraichik I."/>
            <person name="Dimitrov K.M."/>
            <person name="Suarez D.L."/>
            <person name="Swayne D.E."/>
        </authorList>
    </citation>
    <scope>NUCLEOTIDE SEQUENCE [LARGE SCALE GENOMIC DNA]</scope>
    <source>
        <strain evidence="1 2">ToBE</strain>
    </source>
</reference>
<dbReference type="STRING" id="698762.SAMN00808754_1673"/>
<dbReference type="AlphaFoldDB" id="A0A1W1VU70"/>
<protein>
    <submittedName>
        <fullName evidence="1">Uncharacterized protein</fullName>
    </submittedName>
</protein>
<sequence length="79" mass="8960">MLGLTVWAKDCREAEDIRCFLSEKTLGDYTWRGGVKVRAYFGDREGLEEAVRLLKCAFPGLKSYPGTTDGEDIFLTYDD</sequence>
<proteinExistence type="predicted"/>
<dbReference type="Proteomes" id="UP000192569">
    <property type="component" value="Chromosome I"/>
</dbReference>
<name>A0A1W1VU70_9FIRM</name>
<organism evidence="1 2">
    <name type="scientific">Thermanaeromonas toyohensis ToBE</name>
    <dbReference type="NCBI Taxonomy" id="698762"/>
    <lineage>
        <taxon>Bacteria</taxon>
        <taxon>Bacillati</taxon>
        <taxon>Bacillota</taxon>
        <taxon>Clostridia</taxon>
        <taxon>Neomoorellales</taxon>
        <taxon>Neomoorellaceae</taxon>
        <taxon>Thermanaeromonas</taxon>
    </lineage>
</organism>
<gene>
    <name evidence="1" type="ORF">SAMN00808754_1673</name>
</gene>
<accession>A0A1W1VU70</accession>
<dbReference type="EMBL" id="LT838272">
    <property type="protein sequence ID" value="SMB96823.1"/>
    <property type="molecule type" value="Genomic_DNA"/>
</dbReference>
<keyword evidence="2" id="KW-1185">Reference proteome</keyword>
<evidence type="ECO:0000313" key="1">
    <source>
        <dbReference type="EMBL" id="SMB96823.1"/>
    </source>
</evidence>